<dbReference type="InterPro" id="IPR010982">
    <property type="entry name" value="Lambda_DNA-bd_dom_sf"/>
</dbReference>
<feature type="domain" description="HTH cro/C1-type" evidence="1">
    <location>
        <begin position="13"/>
        <end position="63"/>
    </location>
</feature>
<dbReference type="Pfam" id="PF01381">
    <property type="entry name" value="HTH_3"/>
    <property type="match status" value="1"/>
</dbReference>
<dbReference type="GO" id="GO:0003677">
    <property type="term" value="F:DNA binding"/>
    <property type="evidence" value="ECO:0007669"/>
    <property type="project" value="InterPro"/>
</dbReference>
<comment type="caution">
    <text evidence="2">The sequence shown here is derived from an EMBL/GenBank/DDBJ whole genome shotgun (WGS) entry which is preliminary data.</text>
</comment>
<dbReference type="SMART" id="SM00530">
    <property type="entry name" value="HTH_XRE"/>
    <property type="match status" value="1"/>
</dbReference>
<dbReference type="Gene3D" id="1.10.260.40">
    <property type="entry name" value="lambda repressor-like DNA-binding domains"/>
    <property type="match status" value="1"/>
</dbReference>
<protein>
    <submittedName>
        <fullName evidence="2">Helix-turn-helix transcriptional regulator</fullName>
    </submittedName>
</protein>
<gene>
    <name evidence="2" type="ORF">FYJ59_06620</name>
</gene>
<evidence type="ECO:0000313" key="3">
    <source>
        <dbReference type="Proteomes" id="UP000476055"/>
    </source>
</evidence>
<dbReference type="PROSITE" id="PS50943">
    <property type="entry name" value="HTH_CROC1"/>
    <property type="match status" value="1"/>
</dbReference>
<accession>A0A6L5YIZ6</accession>
<evidence type="ECO:0000259" key="1">
    <source>
        <dbReference type="PROSITE" id="PS50943"/>
    </source>
</evidence>
<organism evidence="2 3">
    <name type="scientific">Waltera intestinalis</name>
    <dbReference type="NCBI Taxonomy" id="2606635"/>
    <lineage>
        <taxon>Bacteria</taxon>
        <taxon>Bacillati</taxon>
        <taxon>Bacillota</taxon>
        <taxon>Clostridia</taxon>
        <taxon>Lachnospirales</taxon>
        <taxon>Lachnospiraceae</taxon>
        <taxon>Waltera</taxon>
    </lineage>
</organism>
<evidence type="ECO:0000313" key="2">
    <source>
        <dbReference type="EMBL" id="MST57920.1"/>
    </source>
</evidence>
<dbReference type="RefSeq" id="WP_154496048.1">
    <property type="nucleotide sequence ID" value="NZ_VUMU01000006.1"/>
</dbReference>
<reference evidence="2 3" key="1">
    <citation type="submission" date="2019-08" db="EMBL/GenBank/DDBJ databases">
        <title>In-depth cultivation of the pig gut microbiome towards novel bacterial diversity and tailored functional studies.</title>
        <authorList>
            <person name="Wylensek D."/>
            <person name="Hitch T.C.A."/>
            <person name="Clavel T."/>
        </authorList>
    </citation>
    <scope>NUCLEOTIDE SEQUENCE [LARGE SCALE GENOMIC DNA]</scope>
    <source>
        <strain evidence="2 3">WCA3-601-WT-6H</strain>
    </source>
</reference>
<dbReference type="Proteomes" id="UP000476055">
    <property type="component" value="Unassembled WGS sequence"/>
</dbReference>
<sequence length="67" mass="7694">MAQHLKIRLPAVRVNAGLSQEELANRMHVSRATIVNWENNKVKMSEADLTLYSTICGFPKDYIFLPY</sequence>
<dbReference type="CDD" id="cd00093">
    <property type="entry name" value="HTH_XRE"/>
    <property type="match status" value="1"/>
</dbReference>
<name>A0A6L5YIZ6_9FIRM</name>
<dbReference type="EMBL" id="VUMU01000006">
    <property type="protein sequence ID" value="MST57920.1"/>
    <property type="molecule type" value="Genomic_DNA"/>
</dbReference>
<proteinExistence type="predicted"/>
<dbReference type="SUPFAM" id="SSF47413">
    <property type="entry name" value="lambda repressor-like DNA-binding domains"/>
    <property type="match status" value="1"/>
</dbReference>
<dbReference type="InterPro" id="IPR001387">
    <property type="entry name" value="Cro/C1-type_HTH"/>
</dbReference>
<keyword evidence="3" id="KW-1185">Reference proteome</keyword>
<dbReference type="AlphaFoldDB" id="A0A6L5YIZ6"/>